<dbReference type="EMBL" id="CAJNOW010005734">
    <property type="protein sequence ID" value="CAF1461084.1"/>
    <property type="molecule type" value="Genomic_DNA"/>
</dbReference>
<dbReference type="OrthoDB" id="10054874at2759"/>
<dbReference type="AlphaFoldDB" id="A0A815QC30"/>
<gene>
    <name evidence="2" type="ORF">KQP761_LOCUS12525</name>
</gene>
<dbReference type="Proteomes" id="UP000663834">
    <property type="component" value="Unassembled WGS sequence"/>
</dbReference>
<organism evidence="2 3">
    <name type="scientific">Rotaria magnacalcarata</name>
    <dbReference type="NCBI Taxonomy" id="392030"/>
    <lineage>
        <taxon>Eukaryota</taxon>
        <taxon>Metazoa</taxon>
        <taxon>Spiralia</taxon>
        <taxon>Gnathifera</taxon>
        <taxon>Rotifera</taxon>
        <taxon>Eurotatoria</taxon>
        <taxon>Bdelloidea</taxon>
        <taxon>Philodinida</taxon>
        <taxon>Philodinidae</taxon>
        <taxon>Rotaria</taxon>
    </lineage>
</organism>
<proteinExistence type="predicted"/>
<evidence type="ECO:0000256" key="1">
    <source>
        <dbReference type="SAM" id="SignalP"/>
    </source>
</evidence>
<evidence type="ECO:0000313" key="2">
    <source>
        <dbReference type="EMBL" id="CAF1461084.1"/>
    </source>
</evidence>
<feature type="signal peptide" evidence="1">
    <location>
        <begin position="1"/>
        <end position="34"/>
    </location>
</feature>
<evidence type="ECO:0000313" key="3">
    <source>
        <dbReference type="Proteomes" id="UP000663834"/>
    </source>
</evidence>
<reference evidence="2" key="1">
    <citation type="submission" date="2021-02" db="EMBL/GenBank/DDBJ databases">
        <authorList>
            <person name="Nowell W R."/>
        </authorList>
    </citation>
    <scope>NUCLEOTIDE SEQUENCE</scope>
</reference>
<accession>A0A815QC30</accession>
<feature type="chain" id="PRO_5032627045" evidence="1">
    <location>
        <begin position="35"/>
        <end position="240"/>
    </location>
</feature>
<keyword evidence="1" id="KW-0732">Signal</keyword>
<sequence>MTANKALNRKSSSSIMTIILFNFLLILSVTQSHAHLFKNDNMCNATREVLCVKDVFAIMNKTIENISRAAIKTEKLILARNRKIYDTFNRYVNFEIDFIDSRLPDDKYHVNFSKTSNDIHRGDLIDLLLEGHDAMSFYYNSINRILHMNNVFSSETNKLLNQIHNHLQYHMICQYRNVLNVYSYEWKSIHLIKRIPFSTINHTISLSLIHDVHSIIFVRLLNEWMPKIQSVMINVEGRLV</sequence>
<comment type="caution">
    <text evidence="2">The sequence shown here is derived from an EMBL/GenBank/DDBJ whole genome shotgun (WGS) entry which is preliminary data.</text>
</comment>
<protein>
    <submittedName>
        <fullName evidence="2">Uncharacterized protein</fullName>
    </submittedName>
</protein>
<name>A0A815QC30_9BILA</name>